<reference evidence="3" key="1">
    <citation type="submission" date="2022-03" db="EMBL/GenBank/DDBJ databases">
        <authorList>
            <person name="Martin C."/>
        </authorList>
    </citation>
    <scope>NUCLEOTIDE SEQUENCE</scope>
</reference>
<dbReference type="Pfam" id="PF00059">
    <property type="entry name" value="Lectin_C"/>
    <property type="match status" value="12"/>
</dbReference>
<gene>
    <name evidence="3" type="ORF">OFUS_LOCUS3064</name>
</gene>
<sequence length="2430" mass="271764">MMDFRFRLIFAFFVLRLGVVEGVCPTGWLQFGDQCYYFSDALFTWGEARSACQKRQGDLASAGTVSTRDFLTGVVTGSRFNDRNFWFGATDEENEGVWVWSDGTPWDNSIANWSPGQPDNWQGQENCAHLNGDGQWNDQPCWNELHYVCQRDEAILDKCNIEDGWRDYNGKCFKFVQTPGDWLGAEAYCLSNGGNLAVIDSQDKLRLVSDTITCADNSNNVWVGLSDRIVANTYVWVDRSPLTVTNWDTDQPQGIVDGQNCVEVVSLAGNKWHTALCSHKRKFICEKPEGQCAEGWIEAADGRCYQVNSLAMTRASWTDAVDYCALQGAGLITIENEVDQRMAQIIGGTLDDDNIGQMWIGISDRYQDNTFSWWDNTTVGYTNWDANQPGRAINRFDCGIMFTADPNGKWNTGYCFEKKAFICRMRLIDNIANSTLPPSLYRCDDEGWELFGEQCYWTSPTQKTWANAKQDCTDKSSIMLKIETPDQQSYISGSLRTMLWFGLNDQDTAGTWKWSDGTPLGDFKNFRPNFNDAGRCGILRSFSYSRSGEWQRNACGANRYYVCQKDATHLLYPPTTTAVPPTAPWTPLCGPNWKYDPLLQRCYQINPQPILPWSFARANCLDQGGDLVSINSRHESSFVLAMMFGVANQGSFKFWIGANDIDVEGGWGWSDGSPFNYHNWNSGEPNDWNGGEHCAETSANNFGAWNDYVCDNGCGFICEKEAMDATTPEPTSITAILCIDTALISGDRVVQDDLLQASSKQDDQHGPEFSRITEGNNACWSAAANSQNTMQWLEADFMVPTVIKSVATMGCVDKQEWVTKYKIVYKYDEDSKWITYQESQATAKIFNGNADQTTTITNTFEKPFVARWVRIMPTEWFHAMSLRWELNGCTAEECTSQALVSGAVMVSDSKLTASTVYGPDNTAAHARLNSASSWVATVNDDRQWIQADFAVELRVTEVWTQGRPDQMHWVTTYKLSFGKDGSAFMMYQQPMGQIKIFDGNTDQSTIKKNMIVSPFKARYMRIHPVSWYRMIAIRFEVKGCTIGCPLTALIDGPSPVEDYQLTASSQRDIYHGPQRSRLETVRDGDFRGAWTALYTDTQQYITVDLPYPVHIKGISTRGRQDSLEWVKSFKLQYNNGNSGPWSDYYEDGSVKVFDGNSDYNTIRTHFLGSPFIGTSVRLWPQTWERQISLRWEIHGCPGPQSSTYVGCFDDLDAVRDLPYEPIYEAPGGMTSRICINHCFEKGYSYAGVQAGTSCFCGNDFGRYGPSGTCTILCPGDNTFLCGGATANSIYTTGMAADGLRCPSGWSTNGDICYRAFNNTVEWDDAQSACATEGGDLATVNDASSNNYVLSMISEVGEDLWIGLSDKDYRHEFEWVDRTRVLYTNWNVGQPNGGGSEVAQCTTITAGNGRWNDEDCDQRFSYLCQKRKEALPTDQIPVTENVCGTGWVPWQTSCYSFFTSPLRTWQTASDTCTQLGASLVRIHDRYEQAFLSNQLSSTGLGYWTDLTDREIPGVYKWSDGNPNIPFTHWAPNQPDDRVGACVGMGTGSDAGLWFDRPCETPLSAICERLQPGLTTLVPPYTTPIDGTCPSGWKEYGNYCYEFNSYIINDQKTWTDAVDNCRHKNADLVSIWSQDEQTFVFENLPRTQENDFWIGLEANIDQGYTWTDGSPVLFTNWNDGEPNNHNGIEDCVEMLKDGVGKWNDNFCNERRNWICKARKDVDFATPATPVYPTAGPDGTCAPDNDNWKYYDGNCYFISDTVHDERLSWHESESRCQENGGHLLSIHSEQEERFIIGQLEIDYFGRDIWIGLNELDLQHGYRWSDKSPTDYINWNTNEPNDHDGAERCVVFLTRTGKWNDDLCSVINGYICKKRRGAPPVTPTPTPALPGYCPIGFYSFGNKCYKVFNDYDDRLPWDNARAQCQQNGVGFDLVSIGSDVEQAFVTTLLAGETTALWIGLKQLRGEFTWIDNHDVTYTNWNVGEPNGGSMEGCTEVLSENFNAGQWNDITCNHILGYICQSYKVAALSTPAPTPTSSCPADFVAFQDSCFHISTTPRTWDQANNYCKLKQANMASVNSRFDQAFVYSSIQTAGETWIGLTDIRTPGNFRWTDNWPVVYTNWGVNMPSGVGGCVKVMMDGTWIDGDCSQTLPVVCKTTTATPPYTPSPNEGQCRSRWTAFGSSCYLFGQTLSLLYSEAAFSCSRSGGDLLSITSDEENQFVYNHLTHSATSQSVWTGLFKSIDGNFQWPNGEAVSYTNWNDGEPSGTDGTAEENCVEIYAGSGKWNDVSCDVRRGFVCKMPQIYDSTPTSTTAVSTTTRRSTPTPTSRATTSTVPPRATTVRTTLGRLTSPTTTIEEGRTEGVITAPSGMPGGEVAAIVIGVIAAIALVIMAAFFIRNKMMNPSVKKTIENSFDNPMYTTNTDSVTVKTKDSQNI</sequence>
<dbReference type="SMART" id="SM00231">
    <property type="entry name" value="FA58C"/>
    <property type="match status" value="3"/>
</dbReference>
<dbReference type="InterPro" id="IPR002889">
    <property type="entry name" value="WSC_carb-bd"/>
</dbReference>
<evidence type="ECO:0000313" key="4">
    <source>
        <dbReference type="Proteomes" id="UP000749559"/>
    </source>
</evidence>
<accession>A0A8J1TQH6</accession>
<dbReference type="PROSITE" id="PS50022">
    <property type="entry name" value="FA58C_3"/>
    <property type="match status" value="3"/>
</dbReference>
<dbReference type="InterPro" id="IPR016186">
    <property type="entry name" value="C-type_lectin-like/link_sf"/>
</dbReference>
<dbReference type="SMART" id="SM00321">
    <property type="entry name" value="WSC"/>
    <property type="match status" value="1"/>
</dbReference>
<dbReference type="InterPro" id="IPR008979">
    <property type="entry name" value="Galactose-bd-like_sf"/>
</dbReference>
<dbReference type="InterPro" id="IPR018378">
    <property type="entry name" value="C-type_lectin_CS"/>
</dbReference>
<dbReference type="Proteomes" id="UP000749559">
    <property type="component" value="Unassembled WGS sequence"/>
</dbReference>
<dbReference type="OrthoDB" id="6161136at2759"/>
<organism evidence="3 4">
    <name type="scientific">Owenia fusiformis</name>
    <name type="common">Polychaete worm</name>
    <dbReference type="NCBI Taxonomy" id="6347"/>
    <lineage>
        <taxon>Eukaryota</taxon>
        <taxon>Metazoa</taxon>
        <taxon>Spiralia</taxon>
        <taxon>Lophotrochozoa</taxon>
        <taxon>Annelida</taxon>
        <taxon>Polychaeta</taxon>
        <taxon>Sedentaria</taxon>
        <taxon>Canalipalpata</taxon>
        <taxon>Sabellida</taxon>
        <taxon>Oweniida</taxon>
        <taxon>Oweniidae</taxon>
        <taxon>Owenia</taxon>
    </lineage>
</organism>
<dbReference type="InterPro" id="IPR000421">
    <property type="entry name" value="FA58C"/>
</dbReference>
<dbReference type="Pfam" id="PF01822">
    <property type="entry name" value="WSC"/>
    <property type="match status" value="1"/>
</dbReference>
<dbReference type="PROSITE" id="PS51212">
    <property type="entry name" value="WSC"/>
    <property type="match status" value="1"/>
</dbReference>
<keyword evidence="4" id="KW-1185">Reference proteome</keyword>
<dbReference type="SUPFAM" id="SSF56436">
    <property type="entry name" value="C-type lectin-like"/>
    <property type="match status" value="12"/>
</dbReference>
<evidence type="ECO:0000256" key="1">
    <source>
        <dbReference type="ARBA" id="ARBA00022734"/>
    </source>
</evidence>
<keyword evidence="1" id="KW-0430">Lectin</keyword>
<dbReference type="GO" id="GO:0030246">
    <property type="term" value="F:carbohydrate binding"/>
    <property type="evidence" value="ECO:0007669"/>
    <property type="project" value="UniProtKB-KW"/>
</dbReference>
<dbReference type="SMART" id="SM00034">
    <property type="entry name" value="CLECT"/>
    <property type="match status" value="12"/>
</dbReference>
<dbReference type="PANTHER" id="PTHR22803">
    <property type="entry name" value="MANNOSE, PHOSPHOLIPASE, LECTIN RECEPTOR RELATED"/>
    <property type="match status" value="1"/>
</dbReference>
<dbReference type="InterPro" id="IPR016187">
    <property type="entry name" value="CTDL_fold"/>
</dbReference>
<dbReference type="SUPFAM" id="SSF49785">
    <property type="entry name" value="Galactose-binding domain-like"/>
    <property type="match status" value="3"/>
</dbReference>
<name>A0A8J1TQH6_OWEFU</name>
<dbReference type="PROSITE" id="PS01286">
    <property type="entry name" value="FA58C_2"/>
    <property type="match status" value="2"/>
</dbReference>
<dbReference type="FunFam" id="2.60.120.260:FF:000016">
    <property type="entry name" value="Contactin-associated protein-like 4 isoform 1"/>
    <property type="match status" value="3"/>
</dbReference>
<dbReference type="EMBL" id="CAIIXF020000001">
    <property type="protein sequence ID" value="CAH1775812.1"/>
    <property type="molecule type" value="Genomic_DNA"/>
</dbReference>
<dbReference type="PROSITE" id="PS01285">
    <property type="entry name" value="FA58C_1"/>
    <property type="match status" value="1"/>
</dbReference>
<dbReference type="Gene3D" id="3.10.100.10">
    <property type="entry name" value="Mannose-Binding Protein A, subunit A"/>
    <property type="match status" value="12"/>
</dbReference>
<dbReference type="Pfam" id="PF00754">
    <property type="entry name" value="F5_F8_type_C"/>
    <property type="match status" value="3"/>
</dbReference>
<evidence type="ECO:0000256" key="2">
    <source>
        <dbReference type="ARBA" id="ARBA00023157"/>
    </source>
</evidence>
<comment type="caution">
    <text evidence="3">The sequence shown here is derived from an EMBL/GenBank/DDBJ whole genome shotgun (WGS) entry which is preliminary data.</text>
</comment>
<dbReference type="InterPro" id="IPR033989">
    <property type="entry name" value="CD209-like_CTLD"/>
</dbReference>
<dbReference type="PROSITE" id="PS00615">
    <property type="entry name" value="C_TYPE_LECTIN_1"/>
    <property type="match status" value="6"/>
</dbReference>
<dbReference type="InterPro" id="IPR001304">
    <property type="entry name" value="C-type_lectin-like"/>
</dbReference>
<evidence type="ECO:0000313" key="3">
    <source>
        <dbReference type="EMBL" id="CAH1775812.1"/>
    </source>
</evidence>
<dbReference type="Gene3D" id="2.60.120.260">
    <property type="entry name" value="Galactose-binding domain-like"/>
    <property type="match status" value="3"/>
</dbReference>
<dbReference type="InterPro" id="IPR050111">
    <property type="entry name" value="C-type_lectin/snaclec_domain"/>
</dbReference>
<protein>
    <submittedName>
        <fullName evidence="3">Uncharacterized protein</fullName>
    </submittedName>
</protein>
<dbReference type="PROSITE" id="PS50041">
    <property type="entry name" value="C_TYPE_LECTIN_2"/>
    <property type="match status" value="12"/>
</dbReference>
<dbReference type="CDD" id="cd00037">
    <property type="entry name" value="CLECT"/>
    <property type="match status" value="7"/>
</dbReference>
<proteinExistence type="predicted"/>
<dbReference type="CDD" id="cd03590">
    <property type="entry name" value="CLECT_DC-SIGN_like"/>
    <property type="match status" value="2"/>
</dbReference>
<keyword evidence="2" id="KW-1015">Disulfide bond</keyword>
<dbReference type="CDD" id="cd00057">
    <property type="entry name" value="FA58C"/>
    <property type="match status" value="3"/>
</dbReference>